<keyword evidence="2" id="KW-1185">Reference proteome</keyword>
<protein>
    <submittedName>
        <fullName evidence="1">Uncharacterized protein</fullName>
    </submittedName>
</protein>
<evidence type="ECO:0000313" key="1">
    <source>
        <dbReference type="EMBL" id="WAR04527.1"/>
    </source>
</evidence>
<organism evidence="1 2">
    <name type="scientific">Mya arenaria</name>
    <name type="common">Soft-shell clam</name>
    <dbReference type="NCBI Taxonomy" id="6604"/>
    <lineage>
        <taxon>Eukaryota</taxon>
        <taxon>Metazoa</taxon>
        <taxon>Spiralia</taxon>
        <taxon>Lophotrochozoa</taxon>
        <taxon>Mollusca</taxon>
        <taxon>Bivalvia</taxon>
        <taxon>Autobranchia</taxon>
        <taxon>Heteroconchia</taxon>
        <taxon>Euheterodonta</taxon>
        <taxon>Imparidentia</taxon>
        <taxon>Neoheterodontei</taxon>
        <taxon>Myida</taxon>
        <taxon>Myoidea</taxon>
        <taxon>Myidae</taxon>
        <taxon>Mya</taxon>
    </lineage>
</organism>
<reference evidence="1" key="1">
    <citation type="submission" date="2022-11" db="EMBL/GenBank/DDBJ databases">
        <title>Centuries of genome instability and evolution in soft-shell clam transmissible cancer (bioRxiv).</title>
        <authorList>
            <person name="Hart S.F.M."/>
            <person name="Yonemitsu M.A."/>
            <person name="Giersch R.M."/>
            <person name="Beal B.F."/>
            <person name="Arriagada G."/>
            <person name="Davis B.W."/>
            <person name="Ostrander E.A."/>
            <person name="Goff S.P."/>
            <person name="Metzger M.J."/>
        </authorList>
    </citation>
    <scope>NUCLEOTIDE SEQUENCE</scope>
    <source>
        <strain evidence="1">MELC-2E11</strain>
        <tissue evidence="1">Siphon/mantle</tissue>
    </source>
</reference>
<evidence type="ECO:0000313" key="2">
    <source>
        <dbReference type="Proteomes" id="UP001164746"/>
    </source>
</evidence>
<sequence length="50" mass="5633">MFYSFTCTNYSFVNGGSIKVILDPPQIADLNTTIEVLEVKTLKEIHLINT</sequence>
<gene>
    <name evidence="1" type="ORF">MAR_019896</name>
</gene>
<dbReference type="Proteomes" id="UP001164746">
    <property type="component" value="Chromosome 5"/>
</dbReference>
<dbReference type="EMBL" id="CP111016">
    <property type="protein sequence ID" value="WAR04527.1"/>
    <property type="molecule type" value="Genomic_DNA"/>
</dbReference>
<proteinExistence type="predicted"/>
<accession>A0ABY7E6U8</accession>
<name>A0ABY7E6U8_MYAAR</name>